<keyword evidence="1" id="KW-1133">Transmembrane helix</keyword>
<protein>
    <submittedName>
        <fullName evidence="2">Fatty acid desaturase</fullName>
    </submittedName>
</protein>
<accession>A0A840IG94</accession>
<keyword evidence="1" id="KW-0812">Transmembrane</keyword>
<dbReference type="AlphaFoldDB" id="A0A840IG94"/>
<gene>
    <name evidence="2" type="ORF">BDZ31_002549</name>
</gene>
<dbReference type="EMBL" id="JACHNU010000003">
    <property type="protein sequence ID" value="MBB4662960.1"/>
    <property type="molecule type" value="Genomic_DNA"/>
</dbReference>
<feature type="transmembrane region" description="Helical" evidence="1">
    <location>
        <begin position="29"/>
        <end position="50"/>
    </location>
</feature>
<comment type="caution">
    <text evidence="2">The sequence shown here is derived from an EMBL/GenBank/DDBJ whole genome shotgun (WGS) entry which is preliminary data.</text>
</comment>
<evidence type="ECO:0000313" key="2">
    <source>
        <dbReference type="EMBL" id="MBB4662960.1"/>
    </source>
</evidence>
<name>A0A840IG94_9ACTN</name>
<keyword evidence="1" id="KW-0472">Membrane</keyword>
<organism evidence="2 3">
    <name type="scientific">Conexibacter arvalis</name>
    <dbReference type="NCBI Taxonomy" id="912552"/>
    <lineage>
        <taxon>Bacteria</taxon>
        <taxon>Bacillati</taxon>
        <taxon>Actinomycetota</taxon>
        <taxon>Thermoleophilia</taxon>
        <taxon>Solirubrobacterales</taxon>
        <taxon>Conexibacteraceae</taxon>
        <taxon>Conexibacter</taxon>
    </lineage>
</organism>
<feature type="transmembrane region" description="Helical" evidence="1">
    <location>
        <begin position="56"/>
        <end position="77"/>
    </location>
</feature>
<reference evidence="2 3" key="1">
    <citation type="submission" date="2020-08" db="EMBL/GenBank/DDBJ databases">
        <title>Genomic Encyclopedia of Archaeal and Bacterial Type Strains, Phase II (KMG-II): from individual species to whole genera.</title>
        <authorList>
            <person name="Goeker M."/>
        </authorList>
    </citation>
    <scope>NUCLEOTIDE SEQUENCE [LARGE SCALE GENOMIC DNA]</scope>
    <source>
        <strain evidence="2 3">DSM 23288</strain>
    </source>
</reference>
<dbReference type="Proteomes" id="UP000585272">
    <property type="component" value="Unassembled WGS sequence"/>
</dbReference>
<evidence type="ECO:0000256" key="1">
    <source>
        <dbReference type="SAM" id="Phobius"/>
    </source>
</evidence>
<sequence>MTTADRPLPAPAPAALEAAAEEQPLDSGVAPLLFVFLVPLLLIVGLVLWIGAATTWLVVGITMATIGVMTGLVMLAINRLLADGGAEH</sequence>
<keyword evidence="3" id="KW-1185">Reference proteome</keyword>
<dbReference type="RefSeq" id="WP_183342611.1">
    <property type="nucleotide sequence ID" value="NZ_JACHNU010000003.1"/>
</dbReference>
<evidence type="ECO:0000313" key="3">
    <source>
        <dbReference type="Proteomes" id="UP000585272"/>
    </source>
</evidence>
<proteinExistence type="predicted"/>